<accession>A0A4V2KDA4</accession>
<evidence type="ECO:0000313" key="2">
    <source>
        <dbReference type="EMBL" id="TBU98247.1"/>
    </source>
</evidence>
<keyword evidence="1" id="KW-0472">Membrane</keyword>
<feature type="transmembrane region" description="Helical" evidence="1">
    <location>
        <begin position="238"/>
        <end position="258"/>
    </location>
</feature>
<feature type="transmembrane region" description="Helical" evidence="1">
    <location>
        <begin position="96"/>
        <end position="117"/>
    </location>
</feature>
<proteinExistence type="predicted"/>
<dbReference type="AlphaFoldDB" id="A0A4V2KDA4"/>
<dbReference type="EMBL" id="QJUP01000005">
    <property type="protein sequence ID" value="TBU98247.1"/>
    <property type="molecule type" value="Genomic_DNA"/>
</dbReference>
<name>A0A4V2KDA4_9GAMM</name>
<sequence>MDAFIAWINNPLVQSAVISPLIGAILGLLFGGFNNTPSPAAPVTVQQTVITFRQTVVVNQSRGTSSSSDDVWAYLGALFIVVAVVIWGYSRYASDILHYWLSGVFSCTAFILAAGLASAIRGQYNSAEWGWYIFTPLVAVGASIYLTELAQAGVIAGAREAAFRYGIIDYYFEVLKNEHRIWILSQLFGVVMGIGATLAAALRSLHYLALMNQRASGALSSVWFALARYTRLSARAGGVVLLIMLLGGAYFMLSGLAYELWMRRG</sequence>
<keyword evidence="1" id="KW-0812">Transmembrane</keyword>
<feature type="transmembrane region" description="Helical" evidence="1">
    <location>
        <begin position="129"/>
        <end position="147"/>
    </location>
</feature>
<dbReference type="Proteomes" id="UP000292639">
    <property type="component" value="Unassembled WGS sequence"/>
</dbReference>
<reference evidence="2 3" key="1">
    <citation type="submission" date="2018-06" db="EMBL/GenBank/DDBJ databases">
        <title>Three novel Pseudomonas species isolated from symptomatic oak.</title>
        <authorList>
            <person name="Bueno-Gonzalez V."/>
            <person name="Brady C."/>
        </authorList>
    </citation>
    <scope>NUCLEOTIDE SEQUENCE [LARGE SCALE GENOMIC DNA]</scope>
    <source>
        <strain evidence="2 3">P17C</strain>
    </source>
</reference>
<feature type="transmembrane region" description="Helical" evidence="1">
    <location>
        <begin position="12"/>
        <end position="33"/>
    </location>
</feature>
<comment type="caution">
    <text evidence="2">The sequence shown here is derived from an EMBL/GenBank/DDBJ whole genome shotgun (WGS) entry which is preliminary data.</text>
</comment>
<organism evidence="2 3">
    <name type="scientific">Stutzerimonas kirkiae</name>
    <dbReference type="NCBI Taxonomy" id="2211392"/>
    <lineage>
        <taxon>Bacteria</taxon>
        <taxon>Pseudomonadati</taxon>
        <taxon>Pseudomonadota</taxon>
        <taxon>Gammaproteobacteria</taxon>
        <taxon>Pseudomonadales</taxon>
        <taxon>Pseudomonadaceae</taxon>
        <taxon>Stutzerimonas</taxon>
    </lineage>
</organism>
<feature type="transmembrane region" description="Helical" evidence="1">
    <location>
        <begin position="181"/>
        <end position="201"/>
    </location>
</feature>
<feature type="transmembrane region" description="Helical" evidence="1">
    <location>
        <begin position="71"/>
        <end position="89"/>
    </location>
</feature>
<evidence type="ECO:0000256" key="1">
    <source>
        <dbReference type="SAM" id="Phobius"/>
    </source>
</evidence>
<protein>
    <submittedName>
        <fullName evidence="2">Uncharacterized protein</fullName>
    </submittedName>
</protein>
<dbReference type="RefSeq" id="WP_131185227.1">
    <property type="nucleotide sequence ID" value="NZ_QJUO01000024.1"/>
</dbReference>
<keyword evidence="1" id="KW-1133">Transmembrane helix</keyword>
<keyword evidence="3" id="KW-1185">Reference proteome</keyword>
<gene>
    <name evidence="2" type="ORF">DNJ96_05495</name>
</gene>
<evidence type="ECO:0000313" key="3">
    <source>
        <dbReference type="Proteomes" id="UP000292639"/>
    </source>
</evidence>